<sequence>MVADVMDNTKIVNSSDEQNCEQRHSSSKESRVTPRYLGFLSILLKTNVQQIPVVFVGDGMSPPSVTVCLGNMDCLGNDVKTTNRTTTYHPSD</sequence>
<feature type="region of interest" description="Disordered" evidence="1">
    <location>
        <begin position="1"/>
        <end position="31"/>
    </location>
</feature>
<protein>
    <submittedName>
        <fullName evidence="2">Uncharacterized protein</fullName>
    </submittedName>
</protein>
<reference evidence="2 3" key="1">
    <citation type="journal article" date="2019" name="Sci. Rep.">
        <title>Orb-weaving spider Araneus ventricosus genome elucidates the spidroin gene catalogue.</title>
        <authorList>
            <person name="Kono N."/>
            <person name="Nakamura H."/>
            <person name="Ohtoshi R."/>
            <person name="Moran D.A.P."/>
            <person name="Shinohara A."/>
            <person name="Yoshida Y."/>
            <person name="Fujiwara M."/>
            <person name="Mori M."/>
            <person name="Tomita M."/>
            <person name="Arakawa K."/>
        </authorList>
    </citation>
    <scope>NUCLEOTIDE SEQUENCE [LARGE SCALE GENOMIC DNA]</scope>
</reference>
<name>A0A4Y2HP81_ARAVE</name>
<evidence type="ECO:0000313" key="3">
    <source>
        <dbReference type="Proteomes" id="UP000499080"/>
    </source>
</evidence>
<comment type="caution">
    <text evidence="2">The sequence shown here is derived from an EMBL/GenBank/DDBJ whole genome shotgun (WGS) entry which is preliminary data.</text>
</comment>
<organism evidence="2 3">
    <name type="scientific">Araneus ventricosus</name>
    <name type="common">Orbweaver spider</name>
    <name type="synonym">Epeira ventricosa</name>
    <dbReference type="NCBI Taxonomy" id="182803"/>
    <lineage>
        <taxon>Eukaryota</taxon>
        <taxon>Metazoa</taxon>
        <taxon>Ecdysozoa</taxon>
        <taxon>Arthropoda</taxon>
        <taxon>Chelicerata</taxon>
        <taxon>Arachnida</taxon>
        <taxon>Araneae</taxon>
        <taxon>Araneomorphae</taxon>
        <taxon>Entelegynae</taxon>
        <taxon>Araneoidea</taxon>
        <taxon>Araneidae</taxon>
        <taxon>Araneus</taxon>
    </lineage>
</organism>
<dbReference type="Proteomes" id="UP000499080">
    <property type="component" value="Unassembled WGS sequence"/>
</dbReference>
<accession>A0A4Y2HP81</accession>
<evidence type="ECO:0000313" key="2">
    <source>
        <dbReference type="EMBL" id="GBM67098.1"/>
    </source>
</evidence>
<feature type="compositionally biased region" description="Basic and acidic residues" evidence="1">
    <location>
        <begin position="20"/>
        <end position="31"/>
    </location>
</feature>
<dbReference type="AlphaFoldDB" id="A0A4Y2HP81"/>
<dbReference type="EMBL" id="BGPR01002061">
    <property type="protein sequence ID" value="GBM67098.1"/>
    <property type="molecule type" value="Genomic_DNA"/>
</dbReference>
<gene>
    <name evidence="2" type="ORF">AVEN_67600_1</name>
</gene>
<keyword evidence="3" id="KW-1185">Reference proteome</keyword>
<evidence type="ECO:0000256" key="1">
    <source>
        <dbReference type="SAM" id="MobiDB-lite"/>
    </source>
</evidence>
<proteinExistence type="predicted"/>